<keyword evidence="4 10" id="KW-0328">Glycosyltransferase</keyword>
<proteinExistence type="inferred from homology"/>
<evidence type="ECO:0000259" key="12">
    <source>
        <dbReference type="Pfam" id="PF02366"/>
    </source>
</evidence>
<comment type="caution">
    <text evidence="14">The sequence shown here is derived from an EMBL/GenBank/DDBJ whole genome shotgun (WGS) entry which is preliminary data.</text>
</comment>
<keyword evidence="7 10" id="KW-1133">Transmembrane helix</keyword>
<feature type="region of interest" description="Disordered" evidence="11">
    <location>
        <begin position="1"/>
        <end position="20"/>
    </location>
</feature>
<feature type="transmembrane region" description="Helical" evidence="10">
    <location>
        <begin position="213"/>
        <end position="241"/>
    </location>
</feature>
<feature type="transmembrane region" description="Helical" evidence="10">
    <location>
        <begin position="184"/>
        <end position="201"/>
    </location>
</feature>
<feature type="transmembrane region" description="Helical" evidence="10">
    <location>
        <begin position="386"/>
        <end position="407"/>
    </location>
</feature>
<dbReference type="InterPro" id="IPR003342">
    <property type="entry name" value="ArnT-like_N"/>
</dbReference>
<comment type="pathway">
    <text evidence="2 10">Protein modification; protein glycosylation.</text>
</comment>
<dbReference type="EC" id="2.4.1.-" evidence="10"/>
<gene>
    <name evidence="14" type="ORF">ABVT11_15190</name>
</gene>
<evidence type="ECO:0000313" key="14">
    <source>
        <dbReference type="EMBL" id="MET1491182.1"/>
    </source>
</evidence>
<dbReference type="EMBL" id="JBEWLZ010000009">
    <property type="protein sequence ID" value="MET1491182.1"/>
    <property type="molecule type" value="Genomic_DNA"/>
</dbReference>
<organism evidence="14 15">
    <name type="scientific">Uliginosibacterium paludis</name>
    <dbReference type="NCBI Taxonomy" id="1615952"/>
    <lineage>
        <taxon>Bacteria</taxon>
        <taxon>Pseudomonadati</taxon>
        <taxon>Pseudomonadota</taxon>
        <taxon>Betaproteobacteria</taxon>
        <taxon>Rhodocyclales</taxon>
        <taxon>Zoogloeaceae</taxon>
        <taxon>Uliginosibacterium</taxon>
    </lineage>
</organism>
<name>A0ABV2CTD8_9RHOO</name>
<evidence type="ECO:0000256" key="5">
    <source>
        <dbReference type="ARBA" id="ARBA00022679"/>
    </source>
</evidence>
<evidence type="ECO:0000256" key="7">
    <source>
        <dbReference type="ARBA" id="ARBA00022989"/>
    </source>
</evidence>
<feature type="transmembrane region" description="Helical" evidence="10">
    <location>
        <begin position="446"/>
        <end position="468"/>
    </location>
</feature>
<feature type="domain" description="Protein O-mannosyl-transferase C-terminal four TM" evidence="13">
    <location>
        <begin position="350"/>
        <end position="518"/>
    </location>
</feature>
<evidence type="ECO:0000256" key="8">
    <source>
        <dbReference type="ARBA" id="ARBA00023136"/>
    </source>
</evidence>
<comment type="function">
    <text evidence="10">Protein O-mannosyltransferase that catalyzes the transfer of a single mannose residue from a polyprenol phospho-mannosyl lipidic donor to the hydroxyl group of selected serine and threonine residues in acceptor proteins.</text>
</comment>
<dbReference type="Pfam" id="PF16192">
    <property type="entry name" value="PMT_4TMC"/>
    <property type="match status" value="1"/>
</dbReference>
<keyword evidence="10" id="KW-1003">Cell membrane</keyword>
<evidence type="ECO:0000256" key="6">
    <source>
        <dbReference type="ARBA" id="ARBA00022692"/>
    </source>
</evidence>
<keyword evidence="5 10" id="KW-0808">Transferase</keyword>
<dbReference type="PANTHER" id="PTHR10050">
    <property type="entry name" value="DOLICHYL-PHOSPHATE-MANNOSE--PROTEIN MANNOSYLTRANSFERASE"/>
    <property type="match status" value="1"/>
</dbReference>
<evidence type="ECO:0000256" key="9">
    <source>
        <dbReference type="ARBA" id="ARBA00093617"/>
    </source>
</evidence>
<feature type="transmembrane region" description="Helical" evidence="10">
    <location>
        <begin position="133"/>
        <end position="151"/>
    </location>
</feature>
<evidence type="ECO:0000256" key="1">
    <source>
        <dbReference type="ARBA" id="ARBA00004127"/>
    </source>
</evidence>
<feature type="transmembrane region" description="Helical" evidence="10">
    <location>
        <begin position="262"/>
        <end position="285"/>
    </location>
</feature>
<dbReference type="RefSeq" id="WP_345928629.1">
    <property type="nucleotide sequence ID" value="NZ_JBDIVF010000007.1"/>
</dbReference>
<keyword evidence="6 10" id="KW-0812">Transmembrane</keyword>
<feature type="domain" description="ArnT-like N-terminal" evidence="12">
    <location>
        <begin position="42"/>
        <end position="283"/>
    </location>
</feature>
<comment type="subcellular location">
    <subcellularLocation>
        <location evidence="10">Cell membrane</location>
    </subcellularLocation>
    <subcellularLocation>
        <location evidence="1">Endomembrane system</location>
        <topology evidence="1">Multi-pass membrane protein</topology>
    </subcellularLocation>
</comment>
<keyword evidence="15" id="KW-1185">Reference proteome</keyword>
<feature type="transmembrane region" description="Helical" evidence="10">
    <location>
        <begin position="480"/>
        <end position="499"/>
    </location>
</feature>
<evidence type="ECO:0000259" key="13">
    <source>
        <dbReference type="Pfam" id="PF16192"/>
    </source>
</evidence>
<feature type="transmembrane region" description="Helical" evidence="10">
    <location>
        <begin position="33"/>
        <end position="53"/>
    </location>
</feature>
<dbReference type="InterPro" id="IPR032421">
    <property type="entry name" value="PMT_4TMC"/>
</dbReference>
<protein>
    <recommendedName>
        <fullName evidence="9 10">Polyprenol-phosphate-mannose--protein mannosyltransferase</fullName>
        <ecNumber evidence="10">2.4.1.-</ecNumber>
    </recommendedName>
</protein>
<evidence type="ECO:0000256" key="11">
    <source>
        <dbReference type="SAM" id="MobiDB-lite"/>
    </source>
</evidence>
<evidence type="ECO:0000256" key="4">
    <source>
        <dbReference type="ARBA" id="ARBA00022676"/>
    </source>
</evidence>
<evidence type="ECO:0000256" key="2">
    <source>
        <dbReference type="ARBA" id="ARBA00004922"/>
    </source>
</evidence>
<keyword evidence="8 10" id="KW-0472">Membrane</keyword>
<reference evidence="14 15" key="1">
    <citation type="submission" date="2024-07" db="EMBL/GenBank/DDBJ databases">
        <title>Uliginosibacterium paludis KCTC:42655.</title>
        <authorList>
            <person name="Kim M.K."/>
        </authorList>
    </citation>
    <scope>NUCLEOTIDE SEQUENCE [LARGE SCALE GENOMIC DNA]</scope>
    <source>
        <strain evidence="14 15">KCTC 42655</strain>
    </source>
</reference>
<dbReference type="Pfam" id="PF02366">
    <property type="entry name" value="PMT"/>
    <property type="match status" value="1"/>
</dbReference>
<evidence type="ECO:0000256" key="10">
    <source>
        <dbReference type="RuleBase" id="RU367007"/>
    </source>
</evidence>
<accession>A0ABV2CTD8</accession>
<feature type="compositionally biased region" description="Low complexity" evidence="11">
    <location>
        <begin position="1"/>
        <end position="14"/>
    </location>
</feature>
<dbReference type="Proteomes" id="UP001548590">
    <property type="component" value="Unassembled WGS sequence"/>
</dbReference>
<sequence>MPGQPAGVPGQPAGTLDRVSDRLDRVGDRIPEALKTPLCMLIVLILGLVMYFAGRAEPTHAFWDENYHITSAERYLAGVGQLEPHPPLGLMLIALGEKLTSPNAAIDKTPLLADKYINGDNIPQGFSFAGMRLMPSLFGALGALLFLGLMIELTGSRLTGLLFSTLYLFENAWIVHFRAVHLDSFQMFFCIGTLWIFLRMWKQQTALRAGQYIGMAALCGLGIMVKINAAMLLILFPIIYFKDAGTRARGFRWGEQLRHFGIKAGSSVLTVLAVTAVVFALHALIGSKPVPAGSSGNTDNEFMSQTYKDYLGQRSSLGPSTLLAITDDYFKFMDHDHKGVPKLDVCKPGENGSHPLHWPIHDKTINYRWDSADGFTRYVQLVGNQVSWYLGLAAVLLSFLTVANRRLFNIDAGSGRSYALIEVFTGLYVVFMLLHLYLGAQRVMYLYHYFIGLLISYLLIVLNWQNLCEFHKLGQGMRRLSALIIAVAILVSGIFFLPLSNHWPLNKDQCERRNIFSHIVSCQG</sequence>
<evidence type="ECO:0000256" key="3">
    <source>
        <dbReference type="ARBA" id="ARBA00007222"/>
    </source>
</evidence>
<dbReference type="InterPro" id="IPR027005">
    <property type="entry name" value="PMT-like"/>
</dbReference>
<comment type="similarity">
    <text evidence="3 10">Belongs to the glycosyltransferase 39 family.</text>
</comment>
<evidence type="ECO:0000313" key="15">
    <source>
        <dbReference type="Proteomes" id="UP001548590"/>
    </source>
</evidence>
<feature type="transmembrane region" description="Helical" evidence="10">
    <location>
        <begin position="419"/>
        <end position="440"/>
    </location>
</feature>